<name>A0A645GNL1_9ZZZZ</name>
<sequence length="90" mass="9794">MFGKVIIDNQGVHAIIHEPFAHGGAGERSQVLIRCRVRCGGSDDDGVGHGAGLFEHRDYASNIRLFLADRHVDAIKRAIVLLTRGFSSLV</sequence>
<gene>
    <name evidence="1" type="ORF">SDC9_172690</name>
</gene>
<proteinExistence type="predicted"/>
<dbReference type="AlphaFoldDB" id="A0A645GNL1"/>
<evidence type="ECO:0000313" key="1">
    <source>
        <dbReference type="EMBL" id="MPN25283.1"/>
    </source>
</evidence>
<dbReference type="EMBL" id="VSSQ01074402">
    <property type="protein sequence ID" value="MPN25283.1"/>
    <property type="molecule type" value="Genomic_DNA"/>
</dbReference>
<comment type="caution">
    <text evidence="1">The sequence shown here is derived from an EMBL/GenBank/DDBJ whole genome shotgun (WGS) entry which is preliminary data.</text>
</comment>
<organism evidence="1">
    <name type="scientific">bioreactor metagenome</name>
    <dbReference type="NCBI Taxonomy" id="1076179"/>
    <lineage>
        <taxon>unclassified sequences</taxon>
        <taxon>metagenomes</taxon>
        <taxon>ecological metagenomes</taxon>
    </lineage>
</organism>
<accession>A0A645GNL1</accession>
<reference evidence="1" key="1">
    <citation type="submission" date="2019-08" db="EMBL/GenBank/DDBJ databases">
        <authorList>
            <person name="Kucharzyk K."/>
            <person name="Murdoch R.W."/>
            <person name="Higgins S."/>
            <person name="Loffler F."/>
        </authorList>
    </citation>
    <scope>NUCLEOTIDE SEQUENCE</scope>
</reference>
<protein>
    <submittedName>
        <fullName evidence="1">Uncharacterized protein</fullName>
    </submittedName>
</protein>